<evidence type="ECO:0000313" key="2">
    <source>
        <dbReference type="Proteomes" id="UP000249016"/>
    </source>
</evidence>
<dbReference type="RefSeq" id="WP_111346294.1">
    <property type="nucleotide sequence ID" value="NZ_QLII01000001.1"/>
</dbReference>
<accession>A0A327NUQ2</accession>
<dbReference type="AlphaFoldDB" id="A0A327NUQ2"/>
<dbReference type="EMBL" id="QLII01000001">
    <property type="protein sequence ID" value="RAI76538.1"/>
    <property type="molecule type" value="Genomic_DNA"/>
</dbReference>
<protein>
    <recommendedName>
        <fullName evidence="3">Class I SAM-dependent methyltransferase</fullName>
    </recommendedName>
</protein>
<comment type="caution">
    <text evidence="1">The sequence shown here is derived from an EMBL/GenBank/DDBJ whole genome shotgun (WGS) entry which is preliminary data.</text>
</comment>
<keyword evidence="2" id="KW-1185">Reference proteome</keyword>
<organism evidence="1 2">
    <name type="scientific">Spirosoma telluris</name>
    <dbReference type="NCBI Taxonomy" id="2183553"/>
    <lineage>
        <taxon>Bacteria</taxon>
        <taxon>Pseudomonadati</taxon>
        <taxon>Bacteroidota</taxon>
        <taxon>Cytophagia</taxon>
        <taxon>Cytophagales</taxon>
        <taxon>Cytophagaceae</taxon>
        <taxon>Spirosoma</taxon>
    </lineage>
</organism>
<evidence type="ECO:0000313" key="1">
    <source>
        <dbReference type="EMBL" id="RAI76538.1"/>
    </source>
</evidence>
<name>A0A327NUQ2_9BACT</name>
<gene>
    <name evidence="1" type="ORF">HMF3257_24540</name>
</gene>
<reference evidence="1 2" key="1">
    <citation type="submission" date="2018-06" db="EMBL/GenBank/DDBJ databases">
        <title>Spirosoma sp. HMF3257 Genome sequencing and assembly.</title>
        <authorList>
            <person name="Kang H."/>
            <person name="Cha I."/>
            <person name="Kim H."/>
            <person name="Kang J."/>
            <person name="Joh K."/>
        </authorList>
    </citation>
    <scope>NUCLEOTIDE SEQUENCE [LARGE SCALE GENOMIC DNA]</scope>
    <source>
        <strain evidence="1 2">HMF3257</strain>
    </source>
</reference>
<dbReference type="OrthoDB" id="947616at2"/>
<proteinExistence type="predicted"/>
<sequence length="246" mass="28595">MKSYQTYARSSVSMSTDERFRETLHQLFTQNQIDYIIETGTWLGTGSTKTIATTVEGKHQPKAYYTIEGNLTFHTIARFNLRKWDFVKPLWGDTVAKEQALKFIQQDEALHHHEAYPDVFIDTLDNPVQFYTDEVEGKLGNNPVINAVDWFGSTFLHRKEDLLRSLLLRCQDLRPLVLLDSAGGIGWLEYQTVRDTLGNRPYWLILDDIHHLKHFRSFADVQQRDDFRVIDYSVADGWMVAEHLAV</sequence>
<evidence type="ECO:0008006" key="3">
    <source>
        <dbReference type="Google" id="ProtNLM"/>
    </source>
</evidence>
<dbReference type="Proteomes" id="UP000249016">
    <property type="component" value="Unassembled WGS sequence"/>
</dbReference>